<dbReference type="InterPro" id="IPR006073">
    <property type="entry name" value="GTP-bd"/>
</dbReference>
<gene>
    <name evidence="14" type="primary">GNL1</name>
    <name evidence="14" type="ORF">KI688_011521</name>
</gene>
<evidence type="ECO:0000256" key="3">
    <source>
        <dbReference type="ARBA" id="ARBA00022692"/>
    </source>
</evidence>
<keyword evidence="4" id="KW-0547">Nucleotide-binding</keyword>
<feature type="compositionally biased region" description="Acidic residues" evidence="11">
    <location>
        <begin position="902"/>
        <end position="926"/>
    </location>
</feature>
<evidence type="ECO:0000256" key="4">
    <source>
        <dbReference type="ARBA" id="ARBA00022741"/>
    </source>
</evidence>
<sequence length="926" mass="104656">MSGNPFEHSEYNNNPFEDSNQIQADVPLTDHAGKAEVGQDYTSYTQYGDNQSSVYQTTTAAPSNAADDAKNAAKAAELRRREEELAAREREIQAAQAEAERVRTQGKNNFPKFYPLIYMSIPAEIPKAHQATVKFIYHLWLALLGTLGLNFLACMLMLFAGIPNGAADMGVSLGYCFTITAASFLLWYRPVYNAFMKEMSMYYYFYFIFNGFHVLFSFYMALGFPSTGSAGVINMIQVFNGKHIFAGILCVFSTALWFVQAFGGAFFYRQVHQHYNQQGHTFDQAKAQVTSSAVRSEAVRNVVGDPFREENINPQPQPKPATGVDAYNGRFVKSFGKEFKPDANRGGSGRAAVGESANHASSVKIRSVFMRRSAMEVKRSRLDSMKPLELLPESALEVSFEEMFPDVIGFPTRPKWDYLMSREELDKNEKRMFDAWMDSIYDKYPADELSYFEHNLDVWRQLWRVLEISDIIMIIVDIRHPVIHFPPSLYQYVVNDMKRKLVVVFNKVDLVAANTVFAWTQYFQEQFPELHVATFSCYPPDPSLINDSSTAALKKVAKRPRHRYYNAVGVKDVLMACKDVEVSKHGAQIEWDELIAQYDKPKDSEFHESDEELDGIDQGLREKGHKSSDDESLLVETLKTVKVEDDETVPHGDYVTIGLVGHPNVGKSSLINSIMGRTVVSTSRTPGHTKHFQTIHLTHNVRLCDSPGLVFPSLLPKPLQILSGMFPIAQVQEPYSVIQYLAERINIPRLLKLDPPPTYTIGPFRWSAYGICESFGLKRGFMTAKTSYADTYRAANAILQMANDGRILLSFKPPGYFTSTKYEKLRVNEADAAVVNTSTDDDDDEANKEVPRRLRGESAYDSDEGEDEEDEEEEEEEDEEPQKGSKFQVNSRVGGFFGLLQDGEDEDESDSEGEEEEEEEKNDASK</sequence>
<feature type="compositionally biased region" description="Polar residues" evidence="11">
    <location>
        <begin position="40"/>
        <end position="49"/>
    </location>
</feature>
<keyword evidence="3 12" id="KW-0812">Transmembrane</keyword>
<organism evidence="14 15">
    <name type="scientific">Linnemannia hyalina</name>
    <dbReference type="NCBI Taxonomy" id="64524"/>
    <lineage>
        <taxon>Eukaryota</taxon>
        <taxon>Fungi</taxon>
        <taxon>Fungi incertae sedis</taxon>
        <taxon>Mucoromycota</taxon>
        <taxon>Mortierellomycotina</taxon>
        <taxon>Mortierellomycetes</taxon>
        <taxon>Mortierellales</taxon>
        <taxon>Mortierellaceae</taxon>
        <taxon>Linnemannia</taxon>
    </lineage>
</organism>
<dbReference type="AlphaFoldDB" id="A0A9P8BTR8"/>
<feature type="region of interest" description="Disordered" evidence="11">
    <location>
        <begin position="835"/>
        <end position="926"/>
    </location>
</feature>
<dbReference type="Gene3D" id="3.40.50.300">
    <property type="entry name" value="P-loop containing nucleotide triphosphate hydrolases"/>
    <property type="match status" value="1"/>
</dbReference>
<dbReference type="OrthoDB" id="61815at2759"/>
<feature type="transmembrane region" description="Helical" evidence="12">
    <location>
        <begin position="172"/>
        <end position="191"/>
    </location>
</feature>
<proteinExistence type="predicted"/>
<dbReference type="PROSITE" id="PS51721">
    <property type="entry name" value="G_CP"/>
    <property type="match status" value="1"/>
</dbReference>
<evidence type="ECO:0000256" key="6">
    <source>
        <dbReference type="ARBA" id="ARBA00023134"/>
    </source>
</evidence>
<dbReference type="GO" id="GO:0016020">
    <property type="term" value="C:membrane"/>
    <property type="evidence" value="ECO:0007669"/>
    <property type="project" value="UniProtKB-SubCell"/>
</dbReference>
<evidence type="ECO:0000256" key="7">
    <source>
        <dbReference type="ARBA" id="ARBA00023136"/>
    </source>
</evidence>
<dbReference type="SUPFAM" id="SSF52540">
    <property type="entry name" value="P-loop containing nucleoside triphosphate hydrolases"/>
    <property type="match status" value="1"/>
</dbReference>
<dbReference type="Proteomes" id="UP000707451">
    <property type="component" value="Unassembled WGS sequence"/>
</dbReference>
<feature type="compositionally biased region" description="Acidic residues" evidence="11">
    <location>
        <begin position="860"/>
        <end position="880"/>
    </location>
</feature>
<keyword evidence="2" id="KW-0597">Phosphoprotein</keyword>
<evidence type="ECO:0000256" key="2">
    <source>
        <dbReference type="ARBA" id="ARBA00022553"/>
    </source>
</evidence>
<feature type="transmembrane region" description="Helical" evidence="12">
    <location>
        <begin position="244"/>
        <end position="268"/>
    </location>
</feature>
<evidence type="ECO:0000256" key="8">
    <source>
        <dbReference type="ARBA" id="ARBA00037770"/>
    </source>
</evidence>
<evidence type="ECO:0000313" key="15">
    <source>
        <dbReference type="Proteomes" id="UP000707451"/>
    </source>
</evidence>
<evidence type="ECO:0000256" key="9">
    <source>
        <dbReference type="ARBA" id="ARBA00039902"/>
    </source>
</evidence>
<keyword evidence="10" id="KW-0175">Coiled coil</keyword>
<protein>
    <recommendedName>
        <fullName evidence="9">Guanine nucleotide-binding protein-like 1</fullName>
    </recommendedName>
</protein>
<dbReference type="InterPro" id="IPR007273">
    <property type="entry name" value="SCAMP"/>
</dbReference>
<feature type="transmembrane region" description="Helical" evidence="12">
    <location>
        <begin position="135"/>
        <end position="160"/>
    </location>
</feature>
<keyword evidence="6" id="KW-0342">GTP-binding</keyword>
<feature type="region of interest" description="Disordered" evidence="11">
    <location>
        <begin position="1"/>
        <end position="49"/>
    </location>
</feature>
<dbReference type="EMBL" id="JAHRHY010000007">
    <property type="protein sequence ID" value="KAG9067930.1"/>
    <property type="molecule type" value="Genomic_DNA"/>
</dbReference>
<feature type="domain" description="CP-type G" evidence="13">
    <location>
        <begin position="459"/>
        <end position="712"/>
    </location>
</feature>
<evidence type="ECO:0000259" key="13">
    <source>
        <dbReference type="PROSITE" id="PS51721"/>
    </source>
</evidence>
<keyword evidence="15" id="KW-1185">Reference proteome</keyword>
<evidence type="ECO:0000256" key="11">
    <source>
        <dbReference type="SAM" id="MobiDB-lite"/>
    </source>
</evidence>
<comment type="function">
    <text evidence="8">Possible regulatory or functional link with the histocompatibility cluster.</text>
</comment>
<evidence type="ECO:0000256" key="1">
    <source>
        <dbReference type="ARBA" id="ARBA00004141"/>
    </source>
</evidence>
<dbReference type="GO" id="GO:0005525">
    <property type="term" value="F:GTP binding"/>
    <property type="evidence" value="ECO:0007669"/>
    <property type="project" value="UniProtKB-KW"/>
</dbReference>
<accession>A0A9P8BTR8</accession>
<feature type="compositionally biased region" description="Polar residues" evidence="11">
    <location>
        <begin position="11"/>
        <end position="23"/>
    </location>
</feature>
<dbReference type="Pfam" id="PF04144">
    <property type="entry name" value="SCAMP"/>
    <property type="match status" value="1"/>
</dbReference>
<name>A0A9P8BTR8_9FUNG</name>
<dbReference type="InterPro" id="IPR030378">
    <property type="entry name" value="G_CP_dom"/>
</dbReference>
<feature type="coiled-coil region" evidence="10">
    <location>
        <begin position="66"/>
        <end position="105"/>
    </location>
</feature>
<feature type="transmembrane region" description="Helical" evidence="12">
    <location>
        <begin position="203"/>
        <end position="224"/>
    </location>
</feature>
<dbReference type="InterPro" id="IPR027417">
    <property type="entry name" value="P-loop_NTPase"/>
</dbReference>
<evidence type="ECO:0000256" key="12">
    <source>
        <dbReference type="SAM" id="Phobius"/>
    </source>
</evidence>
<dbReference type="GO" id="GO:0015031">
    <property type="term" value="P:protein transport"/>
    <property type="evidence" value="ECO:0007669"/>
    <property type="project" value="InterPro"/>
</dbReference>
<feature type="compositionally biased region" description="Basic and acidic residues" evidence="11">
    <location>
        <begin position="847"/>
        <end position="858"/>
    </location>
</feature>
<keyword evidence="5 12" id="KW-1133">Transmembrane helix</keyword>
<dbReference type="InterPro" id="IPR043358">
    <property type="entry name" value="GNL1-like"/>
</dbReference>
<comment type="caution">
    <text evidence="14">The sequence shown here is derived from an EMBL/GenBank/DDBJ whole genome shotgun (WGS) entry which is preliminary data.</text>
</comment>
<evidence type="ECO:0000256" key="5">
    <source>
        <dbReference type="ARBA" id="ARBA00022989"/>
    </source>
</evidence>
<keyword evidence="7 12" id="KW-0472">Membrane</keyword>
<evidence type="ECO:0000313" key="14">
    <source>
        <dbReference type="EMBL" id="KAG9067930.1"/>
    </source>
</evidence>
<dbReference type="PANTHER" id="PTHR45709">
    <property type="entry name" value="LARGE SUBUNIT GTPASE 1 HOMOLOG-RELATED"/>
    <property type="match status" value="1"/>
</dbReference>
<reference evidence="14" key="1">
    <citation type="submission" date="2021-06" db="EMBL/GenBank/DDBJ databases">
        <title>Genome Sequence of Mortierella hyaline Strain SCG-10, a Cold-Adapted, Nitrate-Reducing Fungus Isolated from Soil in Minnesota, USA.</title>
        <authorList>
            <person name="Aldossari N."/>
        </authorList>
    </citation>
    <scope>NUCLEOTIDE SEQUENCE</scope>
    <source>
        <strain evidence="14">SCG-10</strain>
    </source>
</reference>
<dbReference type="PANTHER" id="PTHR45709:SF3">
    <property type="entry name" value="GUANINE NUCLEOTIDE-BINDING PROTEIN-LIKE 1"/>
    <property type="match status" value="1"/>
</dbReference>
<dbReference type="Pfam" id="PF01926">
    <property type="entry name" value="MMR_HSR1"/>
    <property type="match status" value="1"/>
</dbReference>
<evidence type="ECO:0000256" key="10">
    <source>
        <dbReference type="SAM" id="Coils"/>
    </source>
</evidence>
<dbReference type="GO" id="GO:0003924">
    <property type="term" value="F:GTPase activity"/>
    <property type="evidence" value="ECO:0007669"/>
    <property type="project" value="InterPro"/>
</dbReference>
<comment type="subcellular location">
    <subcellularLocation>
        <location evidence="1">Membrane</location>
        <topology evidence="1">Multi-pass membrane protein</topology>
    </subcellularLocation>
</comment>
<dbReference type="CDD" id="cd01857">
    <property type="entry name" value="HSR1_MMR1"/>
    <property type="match status" value="1"/>
</dbReference>